<gene>
    <name evidence="2" type="ORF">PSI23_17540</name>
</gene>
<evidence type="ECO:0000313" key="2">
    <source>
        <dbReference type="EMBL" id="MDC9591039.1"/>
    </source>
</evidence>
<dbReference type="Proteomes" id="UP001217178">
    <property type="component" value="Unassembled WGS sequence"/>
</dbReference>
<feature type="region of interest" description="Disordered" evidence="1">
    <location>
        <begin position="114"/>
        <end position="137"/>
    </location>
</feature>
<sequence length="249" mass="28331">MKKLTVLLVGAALLAGCADPVSRKLFDERDNAKTDAQKYQYLMNVSAGKTFKLNNGGIGNVNDAKLEYLKTVGKNLEPDNIKEDLIKKCFVPADSLMQNAICAYSFYVDEETAENRKREDQEEARREEEKHKMEVKNAKNSAQKIFRSGLQLTNANIDKYCAASARVAASVYAKAAKSGRLYDVGFDKIMLGISDDMYSSLTRKAGADTRMIMILRYNPEQQLMFHDMYELKCKAYPKEYMFNYNKIFH</sequence>
<protein>
    <recommendedName>
        <fullName evidence="4">Lipoprotein</fullName>
    </recommendedName>
</protein>
<proteinExistence type="predicted"/>
<keyword evidence="3" id="KW-1185">Reference proteome</keyword>
<dbReference type="EMBL" id="JAQRFI010000055">
    <property type="protein sequence ID" value="MDC9591039.1"/>
    <property type="molecule type" value="Genomic_DNA"/>
</dbReference>
<comment type="caution">
    <text evidence="2">The sequence shown here is derived from an EMBL/GenBank/DDBJ whole genome shotgun (WGS) entry which is preliminary data.</text>
</comment>
<evidence type="ECO:0000256" key="1">
    <source>
        <dbReference type="SAM" id="MobiDB-lite"/>
    </source>
</evidence>
<dbReference type="PROSITE" id="PS51257">
    <property type="entry name" value="PROKAR_LIPOPROTEIN"/>
    <property type="match status" value="1"/>
</dbReference>
<organism evidence="2 3">
    <name type="scientific">Xenorhabdus yunnanensis</name>
    <dbReference type="NCBI Taxonomy" id="3025878"/>
    <lineage>
        <taxon>Bacteria</taxon>
        <taxon>Pseudomonadati</taxon>
        <taxon>Pseudomonadota</taxon>
        <taxon>Gammaproteobacteria</taxon>
        <taxon>Enterobacterales</taxon>
        <taxon>Morganellaceae</taxon>
        <taxon>Xenorhabdus</taxon>
    </lineage>
</organism>
<evidence type="ECO:0008006" key="4">
    <source>
        <dbReference type="Google" id="ProtNLM"/>
    </source>
</evidence>
<accession>A0ABT5LJB2</accession>
<evidence type="ECO:0000313" key="3">
    <source>
        <dbReference type="Proteomes" id="UP001217178"/>
    </source>
</evidence>
<dbReference type="RefSeq" id="WP_273556284.1">
    <property type="nucleotide sequence ID" value="NZ_JAQRFI010000055.1"/>
</dbReference>
<name>A0ABT5LJB2_9GAMM</name>
<reference evidence="2 3" key="1">
    <citation type="submission" date="2023-02" db="EMBL/GenBank/DDBJ databases">
        <title>Entomopathogenic bacteria.</title>
        <authorList>
            <person name="Machado R.A."/>
        </authorList>
    </citation>
    <scope>NUCLEOTIDE SEQUENCE [LARGE SCALE GENOMIC DNA]</scope>
    <source>
        <strain evidence="2 3">XENO-10</strain>
    </source>
</reference>